<dbReference type="KEGG" id="ache:ACHE_21156A"/>
<reference evidence="2" key="1">
    <citation type="submission" date="2021-01" db="EMBL/GenBank/DDBJ databases">
        <authorList>
            <consortium name="Aspergillus chevalieri M1 genome sequencing consortium"/>
            <person name="Kazuki M."/>
            <person name="Futagami T."/>
        </authorList>
    </citation>
    <scope>NUCLEOTIDE SEQUENCE</scope>
    <source>
        <strain evidence="2">M1</strain>
    </source>
</reference>
<sequence>MQKLARTVKNPHICIYCVPEGTELPEDLILVHELRDHYSLQARRGIGVDDLNEKITDFLSERGKRLSREEWLWRFPRATEEIA</sequence>
<accession>A0A7R7ZKR9</accession>
<dbReference type="AlphaFoldDB" id="A0A7R7ZKR9"/>
<gene>
    <name evidence="2" type="ORF">ACHE_21156A</name>
</gene>
<dbReference type="RefSeq" id="XP_043134220.1">
    <property type="nucleotide sequence ID" value="XM_043275208.1"/>
</dbReference>
<evidence type="ECO:0000313" key="2">
    <source>
        <dbReference type="EMBL" id="BCR85698.1"/>
    </source>
</evidence>
<dbReference type="InterPro" id="IPR041018">
    <property type="entry name" value="ADPRTs_Tse2"/>
</dbReference>
<name>A0A7R7ZKR9_ASPCH</name>
<dbReference type="EMBL" id="AP024417">
    <property type="protein sequence ID" value="BCR85698.1"/>
    <property type="molecule type" value="Genomic_DNA"/>
</dbReference>
<organism evidence="2 3">
    <name type="scientific">Aspergillus chevalieri</name>
    <name type="common">Eurotium chevalieri</name>
    <dbReference type="NCBI Taxonomy" id="182096"/>
    <lineage>
        <taxon>Eukaryota</taxon>
        <taxon>Fungi</taxon>
        <taxon>Dikarya</taxon>
        <taxon>Ascomycota</taxon>
        <taxon>Pezizomycotina</taxon>
        <taxon>Eurotiomycetes</taxon>
        <taxon>Eurotiomycetidae</taxon>
        <taxon>Eurotiales</taxon>
        <taxon>Aspergillaceae</taxon>
        <taxon>Aspergillus</taxon>
        <taxon>Aspergillus subgen. Aspergillus</taxon>
    </lineage>
</organism>
<dbReference type="Proteomes" id="UP000637239">
    <property type="component" value="Chromosome 2"/>
</dbReference>
<proteinExistence type="predicted"/>
<feature type="domain" description="Tse2 ADP-ribosyltransferase toxin" evidence="1">
    <location>
        <begin position="1"/>
        <end position="71"/>
    </location>
</feature>
<protein>
    <recommendedName>
        <fullName evidence="1">Tse2 ADP-ribosyltransferase toxin domain-containing protein</fullName>
    </recommendedName>
</protein>
<reference evidence="2" key="2">
    <citation type="submission" date="2021-02" db="EMBL/GenBank/DDBJ databases">
        <title>Aspergillus chevalieri M1 genome sequence.</title>
        <authorList>
            <person name="Kadooka C."/>
            <person name="Mori K."/>
            <person name="Futagami T."/>
        </authorList>
    </citation>
    <scope>NUCLEOTIDE SEQUENCE</scope>
    <source>
        <strain evidence="2">M1</strain>
    </source>
</reference>
<dbReference type="GeneID" id="66980057"/>
<evidence type="ECO:0000259" key="1">
    <source>
        <dbReference type="Pfam" id="PF18648"/>
    </source>
</evidence>
<dbReference type="Pfam" id="PF18648">
    <property type="entry name" value="ADPRTs_Tse2"/>
    <property type="match status" value="1"/>
</dbReference>
<evidence type="ECO:0000313" key="3">
    <source>
        <dbReference type="Proteomes" id="UP000637239"/>
    </source>
</evidence>
<keyword evidence="3" id="KW-1185">Reference proteome</keyword>